<evidence type="ECO:0000313" key="2">
    <source>
        <dbReference type="EMBL" id="EFC88386.1"/>
    </source>
</evidence>
<evidence type="ECO:0000313" key="3">
    <source>
        <dbReference type="Proteomes" id="UP000003344"/>
    </source>
</evidence>
<protein>
    <submittedName>
        <fullName evidence="2">Uncharacterized protein</fullName>
    </submittedName>
</protein>
<feature type="compositionally biased region" description="Basic and acidic residues" evidence="1">
    <location>
        <begin position="10"/>
        <end position="21"/>
    </location>
</feature>
<organism evidence="2 3">
    <name type="scientific">Neisseria mucosa (strain ATCC 25996 / DSM 4631 / NCTC 10774 / M26)</name>
    <dbReference type="NCBI Taxonomy" id="546266"/>
    <lineage>
        <taxon>Bacteria</taxon>
        <taxon>Pseudomonadati</taxon>
        <taxon>Pseudomonadota</taxon>
        <taxon>Betaproteobacteria</taxon>
        <taxon>Neisseriales</taxon>
        <taxon>Neisseriaceae</taxon>
        <taxon>Neisseria</taxon>
    </lineage>
</organism>
<dbReference type="EMBL" id="ACDX02000008">
    <property type="protein sequence ID" value="EFC88386.1"/>
    <property type="molecule type" value="Genomic_DNA"/>
</dbReference>
<feature type="region of interest" description="Disordered" evidence="1">
    <location>
        <begin position="1"/>
        <end position="66"/>
    </location>
</feature>
<gene>
    <name evidence="2" type="ORF">NEIMUCOT_05058</name>
</gene>
<feature type="compositionally biased region" description="Polar residues" evidence="1">
    <location>
        <begin position="23"/>
        <end position="43"/>
    </location>
</feature>
<proteinExistence type="predicted"/>
<evidence type="ECO:0000256" key="1">
    <source>
        <dbReference type="SAM" id="MobiDB-lite"/>
    </source>
</evidence>
<comment type="caution">
    <text evidence="2">The sequence shown here is derived from an EMBL/GenBank/DDBJ whole genome shotgun (WGS) entry which is preliminary data.</text>
</comment>
<reference evidence="2 3" key="1">
    <citation type="submission" date="2009-10" db="EMBL/GenBank/DDBJ databases">
        <authorList>
            <person name="Weinstock G."/>
            <person name="Sodergren E."/>
            <person name="Clifton S."/>
            <person name="Fulton L."/>
            <person name="Fulton B."/>
            <person name="Courtney L."/>
            <person name="Fronick C."/>
            <person name="Harrison M."/>
            <person name="Strong C."/>
            <person name="Farmer C."/>
            <person name="Delahaunty K."/>
            <person name="Markovic C."/>
            <person name="Hall O."/>
            <person name="Minx P."/>
            <person name="Tomlinson C."/>
            <person name="Mitreva M."/>
            <person name="Nelson J."/>
            <person name="Hou S."/>
            <person name="Wollam A."/>
            <person name="Pepin K.H."/>
            <person name="Johnson M."/>
            <person name="Bhonagiri V."/>
            <person name="Nash W.E."/>
            <person name="Warren W."/>
            <person name="Chinwalla A."/>
            <person name="Mardis E.R."/>
            <person name="Wilson R.K."/>
        </authorList>
    </citation>
    <scope>NUCLEOTIDE SEQUENCE [LARGE SCALE GENOMIC DNA]</scope>
    <source>
        <strain evidence="3">ATCC 25996 / DSM 4631 / NCTC 10774 / M26</strain>
    </source>
</reference>
<dbReference type="STRING" id="546266.NEIMUCOT_05058"/>
<dbReference type="AlphaFoldDB" id="D2ZWR0"/>
<sequence>MIRHLPSPCTDRDRHFRRPSDRLSYNTVGANQDPTNSFHSNVLSVLPTRPAPPVSRKFLPDTRNKK</sequence>
<dbReference type="Proteomes" id="UP000003344">
    <property type="component" value="Unassembled WGS sequence"/>
</dbReference>
<name>D2ZWR0_NEIM2</name>
<accession>D2ZWR0</accession>